<accession>A0A5B9QQT1</accession>
<feature type="signal peptide" evidence="3">
    <location>
        <begin position="1"/>
        <end position="34"/>
    </location>
</feature>
<dbReference type="InterPro" id="IPR051829">
    <property type="entry name" value="Multiheme_Cytochr_ET"/>
</dbReference>
<keyword evidence="1 3" id="KW-0732">Signal</keyword>
<evidence type="ECO:0000256" key="1">
    <source>
        <dbReference type="ARBA" id="ARBA00022729"/>
    </source>
</evidence>
<name>A0A5B9QQT1_9BACT</name>
<dbReference type="Proteomes" id="UP000325286">
    <property type="component" value="Chromosome"/>
</dbReference>
<dbReference type="AlphaFoldDB" id="A0A5B9QQT1"/>
<feature type="chain" id="PRO_5022937122" description="Cytochrome c-552/4 domain-containing protein" evidence="3">
    <location>
        <begin position="35"/>
        <end position="861"/>
    </location>
</feature>
<feature type="compositionally biased region" description="Low complexity" evidence="2">
    <location>
        <begin position="137"/>
        <end position="152"/>
    </location>
</feature>
<evidence type="ECO:0000313" key="5">
    <source>
        <dbReference type="EMBL" id="QEG41354.1"/>
    </source>
</evidence>
<evidence type="ECO:0000256" key="2">
    <source>
        <dbReference type="SAM" id="MobiDB-lite"/>
    </source>
</evidence>
<evidence type="ECO:0000256" key="3">
    <source>
        <dbReference type="SAM" id="SignalP"/>
    </source>
</evidence>
<feature type="region of interest" description="Disordered" evidence="2">
    <location>
        <begin position="273"/>
        <end position="318"/>
    </location>
</feature>
<dbReference type="PANTHER" id="PTHR35038:SF8">
    <property type="entry name" value="C-TYPE POLYHEME CYTOCHROME OMCC"/>
    <property type="match status" value="1"/>
</dbReference>
<protein>
    <recommendedName>
        <fullName evidence="4">Cytochrome c-552/4 domain-containing protein</fullName>
    </recommendedName>
</protein>
<dbReference type="PANTHER" id="PTHR35038">
    <property type="entry name" value="DISSIMILATORY SULFITE REDUCTASE SIRA"/>
    <property type="match status" value="1"/>
</dbReference>
<feature type="domain" description="Cytochrome c-552/4" evidence="4">
    <location>
        <begin position="331"/>
        <end position="412"/>
    </location>
</feature>
<sequence precursor="true">MDVPSHMPQPHRPTPLALALLLAVALCSVGFAQAPAEDANQGADGYMYQGLGRPAGGVPANIPPELREQLPPGCTTAWEPSATLQVPSAAAGNQPPGNQDSRPAVAAAPHNYRGSLPAPSTPRYLQARLGQLAPFAPRPAQQQTQAPRFQQASESPRPLPTVSPGGAQLPAYMRGRAPMHTVANPQSDHRPMENEPGMQANDPHRSNNPLLPNDVLLPNGARMPSETLLPDHLLGGNLHDDAMVGNQTGDDSLLGGDNLMGDDSLLKDDSLLGVDAPLDGNDPLSGLGPQPSTPLSPHADASRAAPLQRRPDEPDPHAELLAENRYPSAQTCAKCHPKHFEEWRTSAHAYAVLSPMYQRFEQTMTELTEGTVGTFCARCHGPVAIQMEYPRSASAIDAPPIVREGITCIACHRVNEAYGRTNGSRRIEPGDIHAPVYGGGSGQGVARAISQREKLKLKISPDEKGPGQPIHREARCFEPITRSDFCASCHQVAVHPGIWLEVVHAQYRSGPAAAKGISCQDCHMGAVPGKPEGYEQCQIAELGGKPWGEVRKHANHTFWGPNYSIAHPGIFPINEKAQRWTPREWLAFDYYSDWGKPEFERNLPAGISFPKPWDNTDDRRDARKIIDANQASLDRKRGASIATMESAMAIEGPFFKHPPTRSTDLRFHYRVRNISEGHNLPTGSLGAQPQVWLNVALIGPDGRSLWESGYLDSNGDLADLQSQDVALGHIPRDAQLFNLQTKFLLNSFRGTDREVALPLNFNQDQLVFLRPGAVPVSVLNHPPLIRMEAHSIPPLGQRDAKYRIPAIYMQQPGTYRLSVRMRSRPEPSYLMRQVGATPDMIRRMNEGILNLHTSSHTFIVR</sequence>
<dbReference type="Pfam" id="PF13435">
    <property type="entry name" value="Cytochrome_C554"/>
    <property type="match status" value="1"/>
</dbReference>
<feature type="region of interest" description="Disordered" evidence="2">
    <location>
        <begin position="87"/>
        <end position="122"/>
    </location>
</feature>
<feature type="region of interest" description="Disordered" evidence="2">
    <location>
        <begin position="137"/>
        <end position="166"/>
    </location>
</feature>
<reference evidence="5 6" key="1">
    <citation type="submission" date="2019-08" db="EMBL/GenBank/DDBJ databases">
        <title>Deep-cultivation of Planctomycetes and their phenomic and genomic characterization uncovers novel biology.</title>
        <authorList>
            <person name="Wiegand S."/>
            <person name="Jogler M."/>
            <person name="Boedeker C."/>
            <person name="Pinto D."/>
            <person name="Vollmers J."/>
            <person name="Rivas-Marin E."/>
            <person name="Kohn T."/>
            <person name="Peeters S.H."/>
            <person name="Heuer A."/>
            <person name="Rast P."/>
            <person name="Oberbeckmann S."/>
            <person name="Bunk B."/>
            <person name="Jeske O."/>
            <person name="Meyerdierks A."/>
            <person name="Storesund J.E."/>
            <person name="Kallscheuer N."/>
            <person name="Luecker S."/>
            <person name="Lage O.M."/>
            <person name="Pohl T."/>
            <person name="Merkel B.J."/>
            <person name="Hornburger P."/>
            <person name="Mueller R.-W."/>
            <person name="Bruemmer F."/>
            <person name="Labrenz M."/>
            <person name="Spormann A.M."/>
            <person name="Op den Camp H."/>
            <person name="Overmann J."/>
            <person name="Amann R."/>
            <person name="Jetten M.S.M."/>
            <person name="Mascher T."/>
            <person name="Medema M.H."/>
            <person name="Devos D.P."/>
            <person name="Kaster A.-K."/>
            <person name="Ovreas L."/>
            <person name="Rohde M."/>
            <person name="Galperin M.Y."/>
            <person name="Jogler C."/>
        </authorList>
    </citation>
    <scope>NUCLEOTIDE SEQUENCE [LARGE SCALE GENOMIC DNA]</scope>
    <source>
        <strain evidence="5 6">UC8</strain>
    </source>
</reference>
<gene>
    <name evidence="5" type="ORF">UC8_33740</name>
</gene>
<dbReference type="KEGG" id="rul:UC8_33740"/>
<dbReference type="InterPro" id="IPR023155">
    <property type="entry name" value="Cyt_c-552/4"/>
</dbReference>
<keyword evidence="6" id="KW-1185">Reference proteome</keyword>
<organism evidence="5 6">
    <name type="scientific">Roseimaritima ulvae</name>
    <dbReference type="NCBI Taxonomy" id="980254"/>
    <lineage>
        <taxon>Bacteria</taxon>
        <taxon>Pseudomonadati</taxon>
        <taxon>Planctomycetota</taxon>
        <taxon>Planctomycetia</taxon>
        <taxon>Pirellulales</taxon>
        <taxon>Pirellulaceae</taxon>
        <taxon>Roseimaritima</taxon>
    </lineage>
</organism>
<evidence type="ECO:0000313" key="6">
    <source>
        <dbReference type="Proteomes" id="UP000325286"/>
    </source>
</evidence>
<dbReference type="InterPro" id="IPR036280">
    <property type="entry name" value="Multihaem_cyt_sf"/>
</dbReference>
<dbReference type="EMBL" id="CP042914">
    <property type="protein sequence ID" value="QEG41354.1"/>
    <property type="molecule type" value="Genomic_DNA"/>
</dbReference>
<feature type="compositionally biased region" description="Basic and acidic residues" evidence="2">
    <location>
        <begin position="309"/>
        <end position="318"/>
    </location>
</feature>
<dbReference type="RefSeq" id="WP_238388645.1">
    <property type="nucleotide sequence ID" value="NZ_CP042914.1"/>
</dbReference>
<dbReference type="Gene3D" id="1.10.1130.10">
    <property type="entry name" value="Flavocytochrome C3, Chain A"/>
    <property type="match status" value="1"/>
</dbReference>
<dbReference type="SUPFAM" id="SSF48695">
    <property type="entry name" value="Multiheme cytochromes"/>
    <property type="match status" value="1"/>
</dbReference>
<proteinExistence type="predicted"/>
<feature type="region of interest" description="Disordered" evidence="2">
    <location>
        <begin position="186"/>
        <end position="211"/>
    </location>
</feature>
<evidence type="ECO:0000259" key="4">
    <source>
        <dbReference type="Pfam" id="PF13435"/>
    </source>
</evidence>